<dbReference type="FunFam" id="3.40.50.720:FF:000047">
    <property type="entry name" value="NADP-dependent L-serine/L-allo-threonine dehydrogenase"/>
    <property type="match status" value="1"/>
</dbReference>
<organism evidence="4 5">
    <name type="scientific">Hypsibius exemplaris</name>
    <name type="common">Freshwater tardigrade</name>
    <dbReference type="NCBI Taxonomy" id="2072580"/>
    <lineage>
        <taxon>Eukaryota</taxon>
        <taxon>Metazoa</taxon>
        <taxon>Ecdysozoa</taxon>
        <taxon>Tardigrada</taxon>
        <taxon>Eutardigrada</taxon>
        <taxon>Parachela</taxon>
        <taxon>Hypsibioidea</taxon>
        <taxon>Hypsibiidae</taxon>
        <taxon>Hypsibius</taxon>
    </lineage>
</organism>
<evidence type="ECO:0000313" key="4">
    <source>
        <dbReference type="EMBL" id="OQV16807.1"/>
    </source>
</evidence>
<dbReference type="AlphaFoldDB" id="A0A1W0WNS2"/>
<name>A0A1W0WNS2_HYPEX</name>
<dbReference type="PRINTS" id="PR00081">
    <property type="entry name" value="GDHRDH"/>
</dbReference>
<evidence type="ECO:0000256" key="2">
    <source>
        <dbReference type="ARBA" id="ARBA00023002"/>
    </source>
</evidence>
<reference evidence="5" key="1">
    <citation type="submission" date="2017-01" db="EMBL/GenBank/DDBJ databases">
        <title>Comparative genomics of anhydrobiosis in the tardigrade Hypsibius dujardini.</title>
        <authorList>
            <person name="Yoshida Y."/>
            <person name="Koutsovoulos G."/>
            <person name="Laetsch D."/>
            <person name="Stevens L."/>
            <person name="Kumar S."/>
            <person name="Horikawa D."/>
            <person name="Ishino K."/>
            <person name="Komine S."/>
            <person name="Tomita M."/>
            <person name="Blaxter M."/>
            <person name="Arakawa K."/>
        </authorList>
    </citation>
    <scope>NUCLEOTIDE SEQUENCE [LARGE SCALE GENOMIC DNA]</scope>
    <source>
        <strain evidence="5">Z151</strain>
    </source>
</reference>
<dbReference type="InterPro" id="IPR036291">
    <property type="entry name" value="NAD(P)-bd_dom_sf"/>
</dbReference>
<accession>A0A1W0WNS2</accession>
<gene>
    <name evidence="4" type="ORF">BV898_09161</name>
</gene>
<keyword evidence="2" id="KW-0560">Oxidoreductase</keyword>
<dbReference type="PRINTS" id="PR00080">
    <property type="entry name" value="SDRFAMILY"/>
</dbReference>
<dbReference type="EMBL" id="MTYJ01000070">
    <property type="protein sequence ID" value="OQV16807.1"/>
    <property type="molecule type" value="Genomic_DNA"/>
</dbReference>
<evidence type="ECO:0000256" key="1">
    <source>
        <dbReference type="ARBA" id="ARBA00006484"/>
    </source>
</evidence>
<keyword evidence="5" id="KW-1185">Reference proteome</keyword>
<proteinExistence type="inferred from homology"/>
<dbReference type="Proteomes" id="UP000192578">
    <property type="component" value="Unassembled WGS sequence"/>
</dbReference>
<dbReference type="InterPro" id="IPR002347">
    <property type="entry name" value="SDR_fam"/>
</dbReference>
<dbReference type="PANTHER" id="PTHR43115">
    <property type="entry name" value="DEHYDROGENASE/REDUCTASE SDR FAMILY MEMBER 11"/>
    <property type="match status" value="1"/>
</dbReference>
<protein>
    <submittedName>
        <fullName evidence="4">Dehydrogenase/reductase SDR family member 11</fullName>
    </submittedName>
</protein>
<comment type="caution">
    <text evidence="4">The sequence shown here is derived from an EMBL/GenBank/DDBJ whole genome shotgun (WGS) entry which is preliminary data.</text>
</comment>
<dbReference type="GO" id="GO:0016616">
    <property type="term" value="F:oxidoreductase activity, acting on the CH-OH group of donors, NAD or NADP as acceptor"/>
    <property type="evidence" value="ECO:0007669"/>
    <property type="project" value="UniProtKB-ARBA"/>
</dbReference>
<dbReference type="PANTHER" id="PTHR43115:SF4">
    <property type="entry name" value="DEHYDROGENASE_REDUCTASE SDR FAMILY MEMBER 11"/>
    <property type="match status" value="1"/>
</dbReference>
<comment type="similarity">
    <text evidence="1 3">Belongs to the short-chain dehydrogenases/reductases (SDR) family.</text>
</comment>
<sequence>MTTSLEGRIILVTGASAGIGFATAEELVQRGATVIGAARNIKTIQELSAKVDGKGKGELFPVKADISKEEDILTLFKEIDKKYGKLDVLINNAGRGGSGTLLEGNTQEWKDILDLNVLGLTIASREAVKLIESGKSTNGHIINVSSVLGHYVPNGQGFQFYAGAKHMVTALTKALRKSVQAKNIRVTNLSPGIVATEIVERVAGKAAAEAFNGPHKVLEAKDIADAIVYILTAPTHVNIDELTISPTK</sequence>
<dbReference type="SUPFAM" id="SSF51735">
    <property type="entry name" value="NAD(P)-binding Rossmann-fold domains"/>
    <property type="match status" value="1"/>
</dbReference>
<dbReference type="OrthoDB" id="1933717at2759"/>
<evidence type="ECO:0000313" key="5">
    <source>
        <dbReference type="Proteomes" id="UP000192578"/>
    </source>
</evidence>
<dbReference type="Gene3D" id="3.40.50.720">
    <property type="entry name" value="NAD(P)-binding Rossmann-like Domain"/>
    <property type="match status" value="1"/>
</dbReference>
<dbReference type="Pfam" id="PF00106">
    <property type="entry name" value="adh_short"/>
    <property type="match status" value="1"/>
</dbReference>
<evidence type="ECO:0000256" key="3">
    <source>
        <dbReference type="RuleBase" id="RU000363"/>
    </source>
</evidence>